<comment type="function">
    <text evidence="6">This protein is one of the early assembly proteins of the 50S ribosomal subunit, although it is not seen to bind rRNA by itself. It is important during the early stages of 50S assembly.</text>
</comment>
<dbReference type="KEGG" id="dte:Dester_1257"/>
<dbReference type="EMBL" id="CP002543">
    <property type="protein sequence ID" value="ADY73893.1"/>
    <property type="molecule type" value="Genomic_DNA"/>
</dbReference>
<dbReference type="STRING" id="868864.Dester_1257"/>
<evidence type="ECO:0000256" key="1">
    <source>
        <dbReference type="ARBA" id="ARBA00006227"/>
    </source>
</evidence>
<dbReference type="NCBIfam" id="TIGR01066">
    <property type="entry name" value="rplM_bact"/>
    <property type="match status" value="1"/>
</dbReference>
<dbReference type="HOGENOM" id="CLU_082184_2_2_0"/>
<protein>
    <recommendedName>
        <fullName evidence="5 6">Large ribosomal subunit protein uL13</fullName>
    </recommendedName>
</protein>
<accession>F0S115</accession>
<dbReference type="GO" id="GO:0006412">
    <property type="term" value="P:translation"/>
    <property type="evidence" value="ECO:0007669"/>
    <property type="project" value="UniProtKB-UniRule"/>
</dbReference>
<dbReference type="InParanoid" id="F0S115"/>
<sequence>MKTFMLKKEEVQRDWYVVDATGKTLGRLASEIAKILIGKHKPTYTPHVDNGDFVIVINAEKIHVTGKKLDKKIYYKHTGYMGHLKETTLKEMLQKKPEEVIKLAVRGMLPKNKLRDRRMKRLKVYAAPTHPHSAQNPKPLEL</sequence>
<dbReference type="Pfam" id="PF00572">
    <property type="entry name" value="Ribosomal_L13"/>
    <property type="match status" value="1"/>
</dbReference>
<dbReference type="GO" id="GO:0003735">
    <property type="term" value="F:structural constituent of ribosome"/>
    <property type="evidence" value="ECO:0007669"/>
    <property type="project" value="InterPro"/>
</dbReference>
<reference evidence="7 8" key="1">
    <citation type="journal article" date="2011" name="Stand. Genomic Sci.">
        <title>Complete genome sequence of the thermophilic sulfur-reducer Desulfurobacterium thermolithotrophum type strain (BSA(T)) from a deep-sea hydrothermal vent.</title>
        <authorList>
            <person name="Goker M."/>
            <person name="Daligault H."/>
            <person name="Mwirichia R."/>
            <person name="Lapidus A."/>
            <person name="Lucas S."/>
            <person name="Deshpande S."/>
            <person name="Pagani I."/>
            <person name="Tapia R."/>
            <person name="Cheng J.F."/>
            <person name="Goodwin L."/>
            <person name="Pitluck S."/>
            <person name="Liolios K."/>
            <person name="Ivanova N."/>
            <person name="Mavromatis K."/>
            <person name="Mikhailova N."/>
            <person name="Pati A."/>
            <person name="Chen A."/>
            <person name="Palaniappan K."/>
            <person name="Han C."/>
            <person name="Land M."/>
            <person name="Hauser L."/>
            <person name="Pan C."/>
            <person name="Brambilla E.M."/>
            <person name="Rohde M."/>
            <person name="Spring S."/>
            <person name="Sikorski J."/>
            <person name="Wirth R."/>
            <person name="Detter J.C."/>
            <person name="Woyke T."/>
            <person name="Bristow J."/>
            <person name="Eisen J.A."/>
            <person name="Markowitz V."/>
            <person name="Hugenholtz P."/>
            <person name="Kyrpides N.C."/>
            <person name="Klenk H.P."/>
        </authorList>
    </citation>
    <scope>NUCLEOTIDE SEQUENCE [LARGE SCALE GENOMIC DNA]</scope>
    <source>
        <strain evidence="8">DSM 11699 / BSA</strain>
    </source>
</reference>
<organism evidence="7 8">
    <name type="scientific">Desulfurobacterium thermolithotrophum (strain DSM 11699 / BSA)</name>
    <dbReference type="NCBI Taxonomy" id="868864"/>
    <lineage>
        <taxon>Bacteria</taxon>
        <taxon>Pseudomonadati</taxon>
        <taxon>Aquificota</taxon>
        <taxon>Aquificia</taxon>
        <taxon>Desulfurobacteriales</taxon>
        <taxon>Desulfurobacteriaceae</taxon>
        <taxon>Desulfurobacterium</taxon>
    </lineage>
</organism>
<dbReference type="OrthoDB" id="9801330at2"/>
<proteinExistence type="inferred from homology"/>
<dbReference type="FunCoup" id="F0S115">
    <property type="interactions" value="508"/>
</dbReference>
<keyword evidence="4 6" id="KW-0687">Ribonucleoprotein</keyword>
<dbReference type="GO" id="GO:0022625">
    <property type="term" value="C:cytosolic large ribosomal subunit"/>
    <property type="evidence" value="ECO:0007669"/>
    <property type="project" value="TreeGrafter"/>
</dbReference>
<dbReference type="AlphaFoldDB" id="F0S115"/>
<dbReference type="PANTHER" id="PTHR11545">
    <property type="entry name" value="RIBOSOMAL PROTEIN L13"/>
    <property type="match status" value="1"/>
</dbReference>
<evidence type="ECO:0000256" key="3">
    <source>
        <dbReference type="ARBA" id="ARBA00022980"/>
    </source>
</evidence>
<comment type="subunit">
    <text evidence="2 6">Part of the 50S ribosomal subunit.</text>
</comment>
<dbReference type="CDD" id="cd00392">
    <property type="entry name" value="Ribosomal_L13"/>
    <property type="match status" value="1"/>
</dbReference>
<dbReference type="Gene3D" id="3.90.1180.10">
    <property type="entry name" value="Ribosomal protein L13"/>
    <property type="match status" value="1"/>
</dbReference>
<dbReference type="InterPro" id="IPR005823">
    <property type="entry name" value="Ribosomal_uL13_bac-type"/>
</dbReference>
<evidence type="ECO:0000256" key="2">
    <source>
        <dbReference type="ARBA" id="ARBA00011838"/>
    </source>
</evidence>
<comment type="similarity">
    <text evidence="1 6">Belongs to the universal ribosomal protein uL13 family.</text>
</comment>
<evidence type="ECO:0000256" key="5">
    <source>
        <dbReference type="ARBA" id="ARBA00035201"/>
    </source>
</evidence>
<dbReference type="HAMAP" id="MF_01366">
    <property type="entry name" value="Ribosomal_uL13"/>
    <property type="match status" value="1"/>
</dbReference>
<keyword evidence="3 6" id="KW-0689">Ribosomal protein</keyword>
<evidence type="ECO:0000313" key="8">
    <source>
        <dbReference type="Proteomes" id="UP000007102"/>
    </source>
</evidence>
<dbReference type="Proteomes" id="UP000007102">
    <property type="component" value="Chromosome"/>
</dbReference>
<dbReference type="InterPro" id="IPR036899">
    <property type="entry name" value="Ribosomal_uL13_sf"/>
</dbReference>
<dbReference type="SUPFAM" id="SSF52161">
    <property type="entry name" value="Ribosomal protein L13"/>
    <property type="match status" value="1"/>
</dbReference>
<reference evidence="8" key="2">
    <citation type="submission" date="2011-02" db="EMBL/GenBank/DDBJ databases">
        <title>The complete genome of Desulfurobacterium thermolithotrophum DSM 11699.</title>
        <authorList>
            <consortium name="US DOE Joint Genome Institute (JGI-PGF)"/>
            <person name="Lucas S."/>
            <person name="Copeland A."/>
            <person name="Lapidus A."/>
            <person name="Bruce D."/>
            <person name="Goodwin L."/>
            <person name="Pitluck S."/>
            <person name="Kyrpides N."/>
            <person name="Mavromatis K."/>
            <person name="Pagani I."/>
            <person name="Ivanova N."/>
            <person name="Mikhailova N."/>
            <person name="Daligault H."/>
            <person name="Detter J.C."/>
            <person name="Tapia R."/>
            <person name="Han C."/>
            <person name="Land M."/>
            <person name="Hauser L."/>
            <person name="Markowitz V."/>
            <person name="Cheng J.-F."/>
            <person name="Hugenholtz P."/>
            <person name="Woyke T."/>
            <person name="Wu D."/>
            <person name="Spring S."/>
            <person name="Brambilla E."/>
            <person name="Klenk H.-P."/>
            <person name="Eisen J.A."/>
        </authorList>
    </citation>
    <scope>NUCLEOTIDE SEQUENCE [LARGE SCALE GENOMIC DNA]</scope>
    <source>
        <strain evidence="8">DSM 11699 / BSA</strain>
    </source>
</reference>
<keyword evidence="8" id="KW-1185">Reference proteome</keyword>
<evidence type="ECO:0000313" key="7">
    <source>
        <dbReference type="EMBL" id="ADY73893.1"/>
    </source>
</evidence>
<evidence type="ECO:0000256" key="4">
    <source>
        <dbReference type="ARBA" id="ARBA00023274"/>
    </source>
</evidence>
<name>F0S115_DESTD</name>
<dbReference type="GO" id="GO:0017148">
    <property type="term" value="P:negative regulation of translation"/>
    <property type="evidence" value="ECO:0007669"/>
    <property type="project" value="TreeGrafter"/>
</dbReference>
<dbReference type="RefSeq" id="WP_013638844.1">
    <property type="nucleotide sequence ID" value="NC_015185.1"/>
</dbReference>
<dbReference type="FunFam" id="3.90.1180.10:FF:000001">
    <property type="entry name" value="50S ribosomal protein L13"/>
    <property type="match status" value="1"/>
</dbReference>
<dbReference type="PANTHER" id="PTHR11545:SF2">
    <property type="entry name" value="LARGE RIBOSOMAL SUBUNIT PROTEIN UL13M"/>
    <property type="match status" value="1"/>
</dbReference>
<dbReference type="GO" id="GO:0003729">
    <property type="term" value="F:mRNA binding"/>
    <property type="evidence" value="ECO:0007669"/>
    <property type="project" value="TreeGrafter"/>
</dbReference>
<dbReference type="InterPro" id="IPR005822">
    <property type="entry name" value="Ribosomal_uL13"/>
</dbReference>
<dbReference type="eggNOG" id="COG0102">
    <property type="taxonomic scope" value="Bacteria"/>
</dbReference>
<gene>
    <name evidence="6" type="primary">rplM</name>
    <name evidence="7" type="ordered locus">Dester_1257</name>
</gene>
<evidence type="ECO:0000256" key="6">
    <source>
        <dbReference type="HAMAP-Rule" id="MF_01366"/>
    </source>
</evidence>
<dbReference type="PIRSF" id="PIRSF002181">
    <property type="entry name" value="Ribosomal_L13"/>
    <property type="match status" value="1"/>
</dbReference>